<evidence type="ECO:0000313" key="4">
    <source>
        <dbReference type="EMBL" id="GAA2138143.1"/>
    </source>
</evidence>
<feature type="domain" description="Phospholipase D N-terminal" evidence="3">
    <location>
        <begin position="51"/>
        <end position="149"/>
    </location>
</feature>
<keyword evidence="5" id="KW-1185">Reference proteome</keyword>
<dbReference type="Proteomes" id="UP001500443">
    <property type="component" value="Unassembled WGS sequence"/>
</dbReference>
<feature type="chain" id="PRO_5046217516" evidence="1">
    <location>
        <begin position="32"/>
        <end position="534"/>
    </location>
</feature>
<proteinExistence type="predicted"/>
<evidence type="ECO:0000256" key="1">
    <source>
        <dbReference type="SAM" id="SignalP"/>
    </source>
</evidence>
<reference evidence="5" key="1">
    <citation type="journal article" date="2019" name="Int. J. Syst. Evol. Microbiol.">
        <title>The Global Catalogue of Microorganisms (GCM) 10K type strain sequencing project: providing services to taxonomists for standard genome sequencing and annotation.</title>
        <authorList>
            <consortium name="The Broad Institute Genomics Platform"/>
            <consortium name="The Broad Institute Genome Sequencing Center for Infectious Disease"/>
            <person name="Wu L."/>
            <person name="Ma J."/>
        </authorList>
    </citation>
    <scope>NUCLEOTIDE SEQUENCE [LARGE SCALE GENOMIC DNA]</scope>
    <source>
        <strain evidence="5">JCM 15481</strain>
    </source>
</reference>
<comment type="caution">
    <text evidence="4">The sequence shown here is derived from an EMBL/GenBank/DDBJ whole genome shotgun (WGS) entry which is preliminary data.</text>
</comment>
<dbReference type="InterPro" id="IPR032093">
    <property type="entry name" value="PhoD_N"/>
</dbReference>
<dbReference type="PANTHER" id="PTHR43606:SF2">
    <property type="entry name" value="ALKALINE PHOSPHATASE FAMILY PROTEIN (AFU_ORTHOLOGUE AFUA_5G03860)"/>
    <property type="match status" value="1"/>
</dbReference>
<dbReference type="PROSITE" id="PS51318">
    <property type="entry name" value="TAT"/>
    <property type="match status" value="1"/>
</dbReference>
<organism evidence="4 5">
    <name type="scientific">Streptomyces synnematoformans</name>
    <dbReference type="NCBI Taxonomy" id="415721"/>
    <lineage>
        <taxon>Bacteria</taxon>
        <taxon>Bacillati</taxon>
        <taxon>Actinomycetota</taxon>
        <taxon>Actinomycetes</taxon>
        <taxon>Kitasatosporales</taxon>
        <taxon>Streptomycetaceae</taxon>
        <taxon>Streptomyces</taxon>
    </lineage>
</organism>
<feature type="domain" description="PhoD-like phosphatase metallophosphatase" evidence="2">
    <location>
        <begin position="162"/>
        <end position="495"/>
    </location>
</feature>
<dbReference type="InterPro" id="IPR018946">
    <property type="entry name" value="PhoD-like_MPP"/>
</dbReference>
<protein>
    <submittedName>
        <fullName evidence="4">Alkaline phosphatase PhoD</fullName>
    </submittedName>
</protein>
<keyword evidence="1" id="KW-0732">Signal</keyword>
<dbReference type="CDD" id="cd07389">
    <property type="entry name" value="MPP_PhoD"/>
    <property type="match status" value="1"/>
</dbReference>
<gene>
    <name evidence="4" type="primary">phoD</name>
    <name evidence="4" type="ORF">GCM10009802_47550</name>
</gene>
<dbReference type="InterPro" id="IPR038607">
    <property type="entry name" value="PhoD-like_sf"/>
</dbReference>
<dbReference type="Gene3D" id="3.60.21.70">
    <property type="entry name" value="PhoD-like phosphatase"/>
    <property type="match status" value="1"/>
</dbReference>
<dbReference type="InterPro" id="IPR052900">
    <property type="entry name" value="Phospholipid_Metab_Enz"/>
</dbReference>
<sequence>MSRFTSTPGFSRRRFLALASGVSLAAAPPLAALSAAPAWAEPRFGGDPFALGVASGDPAPDGVVLWTRLAPEPLAADGRGGMPGYRVPVLWQIAEDPRFRRIRRAGVEPAVPELGHSVHAEVRGLEPDREYWYRFRAGRHVSPAGRTRTAPAAGASVASMAFAFTSCQNYPDGYFTALRHLAGEDVDVVVHLGDYVYEGDAQGTLGRGHLPAHELSSLADYRVRYGQYKSDPDLQAAHAAHPWIAVLDDHEVDNNWADGLDGDDVGGARFEARRAAAFQAYYENLPLRRSSLPTGPHIQLYRRLPYGTLAQFHVVDTRQFRDNQACGDGRQFGCDERLDPERTILGAEQEAWLLDGLTRSHTTWDVMANQIMTMQGDSAEGIEQAFGMDTWDGYAAARQRLFDGVEERGIGNFVVVTGDAHRSVAADLKHDFDDPASATVGVEFLGTSVSSGGNGADQDEWGRVWLQENPHMKFHNVQRGYGVCEVTRDHWRTDYRVVPYVSAPGAPVRTRARVHVTAGTPGIQEVEQPGVPQP</sequence>
<dbReference type="Pfam" id="PF09423">
    <property type="entry name" value="PhoD"/>
    <property type="match status" value="1"/>
</dbReference>
<accession>A0ABP5KZ77</accession>
<dbReference type="SUPFAM" id="SSF56300">
    <property type="entry name" value="Metallo-dependent phosphatases"/>
    <property type="match status" value="1"/>
</dbReference>
<dbReference type="Gene3D" id="2.60.40.380">
    <property type="entry name" value="Purple acid phosphatase-like, N-terminal"/>
    <property type="match status" value="1"/>
</dbReference>
<evidence type="ECO:0000259" key="2">
    <source>
        <dbReference type="Pfam" id="PF09423"/>
    </source>
</evidence>
<dbReference type="PANTHER" id="PTHR43606">
    <property type="entry name" value="PHOSPHATASE, PUTATIVE (AFU_ORTHOLOGUE AFUA_6G08710)-RELATED"/>
    <property type="match status" value="1"/>
</dbReference>
<evidence type="ECO:0000313" key="5">
    <source>
        <dbReference type="Proteomes" id="UP001500443"/>
    </source>
</evidence>
<dbReference type="Pfam" id="PF16655">
    <property type="entry name" value="PhoD_N"/>
    <property type="match status" value="1"/>
</dbReference>
<dbReference type="RefSeq" id="WP_344292036.1">
    <property type="nucleotide sequence ID" value="NZ_BAAAPF010000191.1"/>
</dbReference>
<dbReference type="EMBL" id="BAAAPF010000191">
    <property type="protein sequence ID" value="GAA2138143.1"/>
    <property type="molecule type" value="Genomic_DNA"/>
</dbReference>
<dbReference type="InterPro" id="IPR006311">
    <property type="entry name" value="TAT_signal"/>
</dbReference>
<dbReference type="InterPro" id="IPR029052">
    <property type="entry name" value="Metallo-depent_PP-like"/>
</dbReference>
<evidence type="ECO:0000259" key="3">
    <source>
        <dbReference type="Pfam" id="PF16655"/>
    </source>
</evidence>
<name>A0ABP5KZ77_9ACTN</name>
<feature type="signal peptide" evidence="1">
    <location>
        <begin position="1"/>
        <end position="31"/>
    </location>
</feature>